<keyword evidence="2" id="KW-1185">Reference proteome</keyword>
<sequence>MIPFPSDSRQIKQIYSSALKNFCVCQERGSGGSRPHSAVSGAALWRLKWNENDWFLRALGELMEMQELCMFPTHLGNHVYVLGVTATTELVAKEMNPLNMNLNAH</sequence>
<protein>
    <submittedName>
        <fullName evidence="1">Uncharacterized protein</fullName>
    </submittedName>
</protein>
<evidence type="ECO:0000313" key="1">
    <source>
        <dbReference type="EMBL" id="CAB1446150.1"/>
    </source>
</evidence>
<reference evidence="1" key="1">
    <citation type="submission" date="2020-03" db="EMBL/GenBank/DDBJ databases">
        <authorList>
            <person name="Weist P."/>
        </authorList>
    </citation>
    <scope>NUCLEOTIDE SEQUENCE</scope>
</reference>
<evidence type="ECO:0000313" key="2">
    <source>
        <dbReference type="Proteomes" id="UP001153269"/>
    </source>
</evidence>
<accession>A0A9N7Z274</accession>
<dbReference type="Proteomes" id="UP001153269">
    <property type="component" value="Unassembled WGS sequence"/>
</dbReference>
<organism evidence="1 2">
    <name type="scientific">Pleuronectes platessa</name>
    <name type="common">European plaice</name>
    <dbReference type="NCBI Taxonomy" id="8262"/>
    <lineage>
        <taxon>Eukaryota</taxon>
        <taxon>Metazoa</taxon>
        <taxon>Chordata</taxon>
        <taxon>Craniata</taxon>
        <taxon>Vertebrata</taxon>
        <taxon>Euteleostomi</taxon>
        <taxon>Actinopterygii</taxon>
        <taxon>Neopterygii</taxon>
        <taxon>Teleostei</taxon>
        <taxon>Neoteleostei</taxon>
        <taxon>Acanthomorphata</taxon>
        <taxon>Carangaria</taxon>
        <taxon>Pleuronectiformes</taxon>
        <taxon>Pleuronectoidei</taxon>
        <taxon>Pleuronectidae</taxon>
        <taxon>Pleuronectes</taxon>
    </lineage>
</organism>
<dbReference type="EMBL" id="CADEAL010003902">
    <property type="protein sequence ID" value="CAB1446150.1"/>
    <property type="molecule type" value="Genomic_DNA"/>
</dbReference>
<name>A0A9N7Z274_PLEPL</name>
<gene>
    <name evidence="1" type="ORF">PLEPLA_LOCUS33889</name>
</gene>
<proteinExistence type="predicted"/>
<dbReference type="AlphaFoldDB" id="A0A9N7Z274"/>
<comment type="caution">
    <text evidence="1">The sequence shown here is derived from an EMBL/GenBank/DDBJ whole genome shotgun (WGS) entry which is preliminary data.</text>
</comment>